<keyword evidence="17" id="KW-1185">Reference proteome</keyword>
<dbReference type="EMBL" id="JAPWTK010000061">
    <property type="protein sequence ID" value="KAJ8953072.1"/>
    <property type="molecule type" value="Genomic_DNA"/>
</dbReference>
<gene>
    <name evidence="16" type="ORF">NQ318_013414</name>
</gene>
<dbReference type="GO" id="GO:0008270">
    <property type="term" value="F:zinc ion binding"/>
    <property type="evidence" value="ECO:0007669"/>
    <property type="project" value="UniProtKB-KW"/>
</dbReference>
<evidence type="ECO:0000313" key="16">
    <source>
        <dbReference type="EMBL" id="KAJ8953072.1"/>
    </source>
</evidence>
<dbReference type="GO" id="GO:0003676">
    <property type="term" value="F:nucleic acid binding"/>
    <property type="evidence" value="ECO:0007669"/>
    <property type="project" value="InterPro"/>
</dbReference>
<name>A0AAV8YQ52_9CUCU</name>
<dbReference type="GO" id="GO:0042254">
    <property type="term" value="P:ribosome biogenesis"/>
    <property type="evidence" value="ECO:0007669"/>
    <property type="project" value="UniProtKB-KW"/>
</dbReference>
<keyword evidence="5" id="KW-0479">Metal-binding</keyword>
<feature type="compositionally biased region" description="Basic and acidic residues" evidence="14">
    <location>
        <begin position="147"/>
        <end position="166"/>
    </location>
</feature>
<dbReference type="InterPro" id="IPR022755">
    <property type="entry name" value="Znf_C2H2_jaz"/>
</dbReference>
<keyword evidence="8" id="KW-0539">Nucleus</keyword>
<organism evidence="16 17">
    <name type="scientific">Aromia moschata</name>
    <dbReference type="NCBI Taxonomy" id="1265417"/>
    <lineage>
        <taxon>Eukaryota</taxon>
        <taxon>Metazoa</taxon>
        <taxon>Ecdysozoa</taxon>
        <taxon>Arthropoda</taxon>
        <taxon>Hexapoda</taxon>
        <taxon>Insecta</taxon>
        <taxon>Pterygota</taxon>
        <taxon>Neoptera</taxon>
        <taxon>Endopterygota</taxon>
        <taxon>Coleoptera</taxon>
        <taxon>Polyphaga</taxon>
        <taxon>Cucujiformia</taxon>
        <taxon>Chrysomeloidea</taxon>
        <taxon>Cerambycidae</taxon>
        <taxon>Cerambycinae</taxon>
        <taxon>Callichromatini</taxon>
        <taxon>Aromia</taxon>
    </lineage>
</organism>
<keyword evidence="7" id="KW-0862">Zinc</keyword>
<evidence type="ECO:0000313" key="17">
    <source>
        <dbReference type="Proteomes" id="UP001162162"/>
    </source>
</evidence>
<dbReference type="Proteomes" id="UP001162162">
    <property type="component" value="Unassembled WGS sequence"/>
</dbReference>
<evidence type="ECO:0000256" key="5">
    <source>
        <dbReference type="ARBA" id="ARBA00022723"/>
    </source>
</evidence>
<evidence type="ECO:0000256" key="12">
    <source>
        <dbReference type="ARBA" id="ARBA00068297"/>
    </source>
</evidence>
<proteinExistence type="inferred from homology"/>
<dbReference type="SUPFAM" id="SSF57667">
    <property type="entry name" value="beta-beta-alpha zinc fingers"/>
    <property type="match status" value="1"/>
</dbReference>
<dbReference type="GO" id="GO:0043021">
    <property type="term" value="F:ribonucleoprotein complex binding"/>
    <property type="evidence" value="ECO:0007669"/>
    <property type="project" value="UniProtKB-ARBA"/>
</dbReference>
<reference evidence="16" key="1">
    <citation type="journal article" date="2023" name="Insect Mol. Biol.">
        <title>Genome sequencing provides insights into the evolution of gene families encoding plant cell wall-degrading enzymes in longhorned beetles.</title>
        <authorList>
            <person name="Shin N.R."/>
            <person name="Okamura Y."/>
            <person name="Kirsch R."/>
            <person name="Pauchet Y."/>
        </authorList>
    </citation>
    <scope>NUCLEOTIDE SEQUENCE</scope>
    <source>
        <strain evidence="16">AMC_N1</strain>
    </source>
</reference>
<evidence type="ECO:0000256" key="11">
    <source>
        <dbReference type="ARBA" id="ARBA00065398"/>
    </source>
</evidence>
<sequence>MVYKRRKYHYGDTHIKKKYRTKRRTKDLDQAIFVKSICGACCKNDAAPFSTRDEIDEDITPGNAKQLLNQDVDLDKPGGAQFYCLHCARYFINNTALQDHFKTKVHKRRLKALELEPYTIEESERAAGFGNWKAATKRKIETQSQSKESDSELDGPSKKMKIDDDM</sequence>
<protein>
    <recommendedName>
        <fullName evidence="12">Zinc finger protein 593 homolog</fullName>
    </recommendedName>
</protein>
<evidence type="ECO:0000256" key="4">
    <source>
        <dbReference type="ARBA" id="ARBA00022517"/>
    </source>
</evidence>
<dbReference type="InterPro" id="IPR013087">
    <property type="entry name" value="Znf_C2H2_type"/>
</dbReference>
<evidence type="ECO:0000256" key="8">
    <source>
        <dbReference type="ARBA" id="ARBA00023242"/>
    </source>
</evidence>
<dbReference type="FunFam" id="3.30.160.60:FF:000299">
    <property type="entry name" value="Zinc finger protein 593"/>
    <property type="match status" value="1"/>
</dbReference>
<dbReference type="Gene3D" id="3.30.160.60">
    <property type="entry name" value="Classic Zinc Finger"/>
    <property type="match status" value="1"/>
</dbReference>
<evidence type="ECO:0000256" key="2">
    <source>
        <dbReference type="ARBA" id="ARBA00004496"/>
    </source>
</evidence>
<evidence type="ECO:0000259" key="15">
    <source>
        <dbReference type="PROSITE" id="PS50157"/>
    </source>
</evidence>
<dbReference type="InterPro" id="IPR051879">
    <property type="entry name" value="C2H2-ZF_Maturation_Protein"/>
</dbReference>
<dbReference type="InterPro" id="IPR003604">
    <property type="entry name" value="Matrin/U1-like-C_Znf_C2H2"/>
</dbReference>
<dbReference type="GO" id="GO:0005634">
    <property type="term" value="C:nucleus"/>
    <property type="evidence" value="ECO:0007669"/>
    <property type="project" value="UniProtKB-SubCell"/>
</dbReference>
<evidence type="ECO:0000256" key="14">
    <source>
        <dbReference type="SAM" id="MobiDB-lite"/>
    </source>
</evidence>
<comment type="function">
    <text evidence="10">Involved in pre-60S ribosomal particles maturation by promoting the nuclear export of the 60S ribosome.</text>
</comment>
<dbReference type="AlphaFoldDB" id="A0AAV8YQ52"/>
<evidence type="ECO:0000256" key="1">
    <source>
        <dbReference type="ARBA" id="ARBA00004123"/>
    </source>
</evidence>
<comment type="similarity">
    <text evidence="9">Belongs to the ZNF593/BUD20 C2H2-type zinc-finger protein family.</text>
</comment>
<keyword evidence="3" id="KW-0963">Cytoplasm</keyword>
<evidence type="ECO:0000256" key="6">
    <source>
        <dbReference type="ARBA" id="ARBA00022771"/>
    </source>
</evidence>
<keyword evidence="6 13" id="KW-0863">Zinc-finger</keyword>
<evidence type="ECO:0000256" key="10">
    <source>
        <dbReference type="ARBA" id="ARBA00057732"/>
    </source>
</evidence>
<keyword evidence="4" id="KW-0690">Ribosome biogenesis</keyword>
<comment type="subcellular location">
    <subcellularLocation>
        <location evidence="2">Cytoplasm</location>
    </subcellularLocation>
    <subcellularLocation>
        <location evidence="1">Nucleus</location>
    </subcellularLocation>
</comment>
<dbReference type="PANTHER" id="PTHR46095:SF1">
    <property type="entry name" value="ZINC FINGER PROTEIN 593"/>
    <property type="match status" value="1"/>
</dbReference>
<comment type="caution">
    <text evidence="16">The sequence shown here is derived from an EMBL/GenBank/DDBJ whole genome shotgun (WGS) entry which is preliminary data.</text>
</comment>
<evidence type="ECO:0000256" key="7">
    <source>
        <dbReference type="ARBA" id="ARBA00022833"/>
    </source>
</evidence>
<dbReference type="SMART" id="SM00451">
    <property type="entry name" value="ZnF_U1"/>
    <property type="match status" value="1"/>
</dbReference>
<evidence type="ECO:0000256" key="13">
    <source>
        <dbReference type="PROSITE-ProRule" id="PRU00042"/>
    </source>
</evidence>
<comment type="subunit">
    <text evidence="11">Associates with pre-60S ribosomal particles; released from the pre-60S particle very early in the cytoplasm.</text>
</comment>
<evidence type="ECO:0000256" key="3">
    <source>
        <dbReference type="ARBA" id="ARBA00022490"/>
    </source>
</evidence>
<feature type="domain" description="C2H2-type" evidence="15">
    <location>
        <begin position="82"/>
        <end position="111"/>
    </location>
</feature>
<evidence type="ECO:0000256" key="9">
    <source>
        <dbReference type="ARBA" id="ARBA00038064"/>
    </source>
</evidence>
<dbReference type="PROSITE" id="PS00028">
    <property type="entry name" value="ZINC_FINGER_C2H2_1"/>
    <property type="match status" value="1"/>
</dbReference>
<accession>A0AAV8YQ52</accession>
<dbReference type="PROSITE" id="PS50157">
    <property type="entry name" value="ZINC_FINGER_C2H2_2"/>
    <property type="match status" value="1"/>
</dbReference>
<dbReference type="Pfam" id="PF12171">
    <property type="entry name" value="zf-C2H2_jaz"/>
    <property type="match status" value="1"/>
</dbReference>
<dbReference type="PANTHER" id="PTHR46095">
    <property type="entry name" value="ZINC FINGER PROTEIN 593"/>
    <property type="match status" value="1"/>
</dbReference>
<dbReference type="GO" id="GO:0005737">
    <property type="term" value="C:cytoplasm"/>
    <property type="evidence" value="ECO:0007669"/>
    <property type="project" value="UniProtKB-SubCell"/>
</dbReference>
<feature type="region of interest" description="Disordered" evidence="14">
    <location>
        <begin position="137"/>
        <end position="166"/>
    </location>
</feature>
<dbReference type="InterPro" id="IPR036236">
    <property type="entry name" value="Znf_C2H2_sf"/>
</dbReference>